<comment type="similarity">
    <text evidence="1 10">Belongs to the beta-class carbonic anhydrase family.</text>
</comment>
<keyword evidence="4 9" id="KW-0479">Metal-binding</keyword>
<evidence type="ECO:0000256" key="4">
    <source>
        <dbReference type="ARBA" id="ARBA00022723"/>
    </source>
</evidence>
<dbReference type="SUPFAM" id="SSF53056">
    <property type="entry name" value="beta-carbonic anhydrase, cab"/>
    <property type="match status" value="1"/>
</dbReference>
<evidence type="ECO:0000256" key="6">
    <source>
        <dbReference type="ARBA" id="ARBA00023239"/>
    </source>
</evidence>
<comment type="cofactor">
    <cofactor evidence="9">
        <name>Zn(2+)</name>
        <dbReference type="ChEBI" id="CHEBI:29105"/>
    </cofactor>
    <text evidence="9">Binds 1 zinc ion per subunit.</text>
</comment>
<evidence type="ECO:0000256" key="9">
    <source>
        <dbReference type="PIRSR" id="PIRSR601765-1"/>
    </source>
</evidence>
<proteinExistence type="inferred from homology"/>
<dbReference type="RefSeq" id="WP_007415807.1">
    <property type="nucleotide sequence ID" value="NZ_ABOX02000019.1"/>
</dbReference>
<evidence type="ECO:0000256" key="8">
    <source>
        <dbReference type="ARBA" id="ARBA00048348"/>
    </source>
</evidence>
<comment type="caution">
    <text evidence="11">The sequence shown here is derived from an EMBL/GenBank/DDBJ whole genome shotgun (WGS) entry which is preliminary data.</text>
</comment>
<dbReference type="GO" id="GO:0008270">
    <property type="term" value="F:zinc ion binding"/>
    <property type="evidence" value="ECO:0007669"/>
    <property type="project" value="UniProtKB-UniRule"/>
</dbReference>
<comment type="function">
    <text evidence="10">Reversible hydration of carbon dioxide.</text>
</comment>
<dbReference type="GO" id="GO:0015976">
    <property type="term" value="P:carbon utilization"/>
    <property type="evidence" value="ECO:0007669"/>
    <property type="project" value="InterPro"/>
</dbReference>
<dbReference type="PROSITE" id="PS00705">
    <property type="entry name" value="PROK_CO2_ANHYDRASE_2"/>
    <property type="match status" value="1"/>
</dbReference>
<dbReference type="EMBL" id="ABOX02000019">
    <property type="protein sequence ID" value="EEF60241.1"/>
    <property type="molecule type" value="Genomic_DNA"/>
</dbReference>
<evidence type="ECO:0000256" key="3">
    <source>
        <dbReference type="ARBA" id="ARBA00014628"/>
    </source>
</evidence>
<keyword evidence="6 10" id="KW-0456">Lyase</keyword>
<comment type="catalytic activity">
    <reaction evidence="8 10">
        <text>hydrogencarbonate + H(+) = CO2 + H2O</text>
        <dbReference type="Rhea" id="RHEA:10748"/>
        <dbReference type="ChEBI" id="CHEBI:15377"/>
        <dbReference type="ChEBI" id="CHEBI:15378"/>
        <dbReference type="ChEBI" id="CHEBI:16526"/>
        <dbReference type="ChEBI" id="CHEBI:17544"/>
        <dbReference type="EC" id="4.2.1.1"/>
    </reaction>
</comment>
<keyword evidence="12" id="KW-1185">Reference proteome</keyword>
<evidence type="ECO:0000313" key="12">
    <source>
        <dbReference type="Proteomes" id="UP000003688"/>
    </source>
</evidence>
<dbReference type="EC" id="4.2.1.1" evidence="2 10"/>
<evidence type="ECO:0000256" key="5">
    <source>
        <dbReference type="ARBA" id="ARBA00022833"/>
    </source>
</evidence>
<reference evidence="11 12" key="1">
    <citation type="journal article" date="2011" name="J. Bacteriol.">
        <title>Genome sequence of 'Pedosphaera parvula' Ellin514, an aerobic Verrucomicrobial isolate from pasture soil.</title>
        <authorList>
            <person name="Kant R."/>
            <person name="van Passel M.W."/>
            <person name="Sangwan P."/>
            <person name="Palva A."/>
            <person name="Lucas S."/>
            <person name="Copeland A."/>
            <person name="Lapidus A."/>
            <person name="Glavina Del Rio T."/>
            <person name="Dalin E."/>
            <person name="Tice H."/>
            <person name="Bruce D."/>
            <person name="Goodwin L."/>
            <person name="Pitluck S."/>
            <person name="Chertkov O."/>
            <person name="Larimer F.W."/>
            <person name="Land M.L."/>
            <person name="Hauser L."/>
            <person name="Brettin T.S."/>
            <person name="Detter J.C."/>
            <person name="Han S."/>
            <person name="de Vos W.M."/>
            <person name="Janssen P.H."/>
            <person name="Smidt H."/>
        </authorList>
    </citation>
    <scope>NUCLEOTIDE SEQUENCE [LARGE SCALE GENOMIC DNA]</scope>
    <source>
        <strain evidence="11 12">Ellin514</strain>
    </source>
</reference>
<dbReference type="FunFam" id="3.40.1050.10:FF:000003">
    <property type="entry name" value="Carbonic anhydrase"/>
    <property type="match status" value="1"/>
</dbReference>
<evidence type="ECO:0000256" key="7">
    <source>
        <dbReference type="ARBA" id="ARBA00031969"/>
    </source>
</evidence>
<keyword evidence="5 9" id="KW-0862">Zinc</keyword>
<dbReference type="InterPro" id="IPR036874">
    <property type="entry name" value="Carbonic_anhydrase_sf"/>
</dbReference>
<dbReference type="Proteomes" id="UP000003688">
    <property type="component" value="Unassembled WGS sequence"/>
</dbReference>
<dbReference type="STRING" id="320771.Cflav_PD3300"/>
<evidence type="ECO:0000256" key="1">
    <source>
        <dbReference type="ARBA" id="ARBA00006217"/>
    </source>
</evidence>
<dbReference type="GO" id="GO:0004089">
    <property type="term" value="F:carbonate dehydratase activity"/>
    <property type="evidence" value="ECO:0007669"/>
    <property type="project" value="UniProtKB-UniRule"/>
</dbReference>
<feature type="binding site" evidence="9">
    <location>
        <position position="101"/>
    </location>
    <ligand>
        <name>Zn(2+)</name>
        <dbReference type="ChEBI" id="CHEBI:29105"/>
    </ligand>
</feature>
<dbReference type="PANTHER" id="PTHR11002">
    <property type="entry name" value="CARBONIC ANHYDRASE"/>
    <property type="match status" value="1"/>
</dbReference>
<protein>
    <recommendedName>
        <fullName evidence="3 10">Carbonic anhydrase</fullName>
        <ecNumber evidence="2 10">4.2.1.1</ecNumber>
    </recommendedName>
    <alternativeName>
        <fullName evidence="7 10">Carbonate dehydratase</fullName>
    </alternativeName>
</protein>
<dbReference type="OrthoDB" id="9769739at2"/>
<feature type="binding site" evidence="9">
    <location>
        <position position="40"/>
    </location>
    <ligand>
        <name>Zn(2+)</name>
        <dbReference type="ChEBI" id="CHEBI:29105"/>
    </ligand>
</feature>
<sequence length="215" mass="23661">MQRLFEGVHRFQTEKFGKYKSLFRKLSKNGQNPHTLFITCCDSRVLAELITQSQPGDLFVVKNIGNIVPPADATGSPNSTAAAIEFAVQNLEVNDIVVCGHSQCGAITALIEGIKNPSAMPHLTEWLSLAAPVQKVIATNYSHLSHGEELLDAAAEENVLFSLENLHTYPSVQDRFEKGTLHIHGWFFKIATGELFAYDPAQTQFVPLQKPETAA</sequence>
<organism evidence="11 12">
    <name type="scientific">Pedosphaera parvula (strain Ellin514)</name>
    <dbReference type="NCBI Taxonomy" id="320771"/>
    <lineage>
        <taxon>Bacteria</taxon>
        <taxon>Pseudomonadati</taxon>
        <taxon>Verrucomicrobiota</taxon>
        <taxon>Pedosphaerae</taxon>
        <taxon>Pedosphaerales</taxon>
        <taxon>Pedosphaeraceae</taxon>
        <taxon>Pedosphaera</taxon>
    </lineage>
</organism>
<dbReference type="InterPro" id="IPR015892">
    <property type="entry name" value="Carbonic_anhydrase_CS"/>
</dbReference>
<dbReference type="InterPro" id="IPR001765">
    <property type="entry name" value="Carbonic_anhydrase"/>
</dbReference>
<gene>
    <name evidence="11" type="ORF">Cflav_PD3300</name>
</gene>
<dbReference type="InterPro" id="IPR045066">
    <property type="entry name" value="Beta_CA_cladeB"/>
</dbReference>
<name>B9XJ14_PEDPL</name>
<evidence type="ECO:0000256" key="10">
    <source>
        <dbReference type="RuleBase" id="RU003956"/>
    </source>
</evidence>
<feature type="binding site" evidence="9">
    <location>
        <position position="104"/>
    </location>
    <ligand>
        <name>Zn(2+)</name>
        <dbReference type="ChEBI" id="CHEBI:29105"/>
    </ligand>
</feature>
<evidence type="ECO:0000256" key="2">
    <source>
        <dbReference type="ARBA" id="ARBA00012925"/>
    </source>
</evidence>
<dbReference type="SMART" id="SM00947">
    <property type="entry name" value="Pro_CA"/>
    <property type="match status" value="1"/>
</dbReference>
<accession>B9XJ14</accession>
<dbReference type="AlphaFoldDB" id="B9XJ14"/>
<evidence type="ECO:0000313" key="11">
    <source>
        <dbReference type="EMBL" id="EEF60241.1"/>
    </source>
</evidence>
<dbReference type="Pfam" id="PF00484">
    <property type="entry name" value="Pro_CA"/>
    <property type="match status" value="1"/>
</dbReference>
<feature type="binding site" evidence="9">
    <location>
        <position position="42"/>
    </location>
    <ligand>
        <name>Zn(2+)</name>
        <dbReference type="ChEBI" id="CHEBI:29105"/>
    </ligand>
</feature>
<dbReference type="CDD" id="cd00884">
    <property type="entry name" value="beta_CA_cladeB"/>
    <property type="match status" value="1"/>
</dbReference>
<dbReference type="Gene3D" id="3.40.1050.10">
    <property type="entry name" value="Carbonic anhydrase"/>
    <property type="match status" value="1"/>
</dbReference>
<dbReference type="PANTHER" id="PTHR11002:SF76">
    <property type="entry name" value="CARBONIC ANHYDRASE"/>
    <property type="match status" value="1"/>
</dbReference>